<accession>A0ABU3Y576</accession>
<dbReference type="EMBL" id="JAWJEJ010000001">
    <property type="protein sequence ID" value="MDV3456573.1"/>
    <property type="molecule type" value="Genomic_DNA"/>
</dbReference>
<gene>
    <name evidence="1" type="ORF">RZN05_06215</name>
</gene>
<evidence type="ECO:0000313" key="1">
    <source>
        <dbReference type="EMBL" id="MDV3456573.1"/>
    </source>
</evidence>
<name>A0ABU3Y576_9SPHN</name>
<dbReference type="InterPro" id="IPR032710">
    <property type="entry name" value="NTF2-like_dom_sf"/>
</dbReference>
<evidence type="ECO:0000313" key="2">
    <source>
        <dbReference type="Proteomes" id="UP001273531"/>
    </source>
</evidence>
<dbReference type="SUPFAM" id="SSF54427">
    <property type="entry name" value="NTF2-like"/>
    <property type="match status" value="1"/>
</dbReference>
<protein>
    <recommendedName>
        <fullName evidence="3">DUF4440 domain-containing protein</fullName>
    </recommendedName>
</protein>
<dbReference type="Proteomes" id="UP001273531">
    <property type="component" value="Unassembled WGS sequence"/>
</dbReference>
<sequence>MILLPLLLALQTTPVAPIVKGTALPPPASEEAAVLAPIDGVFAAIAARNGQAALPHVRAEGRATATGTKPDGTPVINGRSWAEFAAGLTPGPERYEERMPAPAIEIDGDIAMAWGDYVFLIDGKVAHCGVNHFDLVREAGAWKVLNVTWSRRTMGCTGQ</sequence>
<reference evidence="1 2" key="1">
    <citation type="submission" date="2023-10" db="EMBL/GenBank/DDBJ databases">
        <title>Sphingomonas sp. HF-S4 16S ribosomal RNA gene Genome sequencing and assembly.</title>
        <authorList>
            <person name="Lee H."/>
        </authorList>
    </citation>
    <scope>NUCLEOTIDE SEQUENCE [LARGE SCALE GENOMIC DNA]</scope>
    <source>
        <strain evidence="1 2">HF-S4</strain>
    </source>
</reference>
<proteinExistence type="predicted"/>
<keyword evidence="2" id="KW-1185">Reference proteome</keyword>
<dbReference type="Gene3D" id="3.10.450.50">
    <property type="match status" value="1"/>
</dbReference>
<evidence type="ECO:0008006" key="3">
    <source>
        <dbReference type="Google" id="ProtNLM"/>
    </source>
</evidence>
<dbReference type="RefSeq" id="WP_317225751.1">
    <property type="nucleotide sequence ID" value="NZ_JAWJEJ010000001.1"/>
</dbReference>
<comment type="caution">
    <text evidence="1">The sequence shown here is derived from an EMBL/GenBank/DDBJ whole genome shotgun (WGS) entry which is preliminary data.</text>
</comment>
<organism evidence="1 2">
    <name type="scientific">Sphingomonas agrestis</name>
    <dbReference type="NCBI Taxonomy" id="3080540"/>
    <lineage>
        <taxon>Bacteria</taxon>
        <taxon>Pseudomonadati</taxon>
        <taxon>Pseudomonadota</taxon>
        <taxon>Alphaproteobacteria</taxon>
        <taxon>Sphingomonadales</taxon>
        <taxon>Sphingomonadaceae</taxon>
        <taxon>Sphingomonas</taxon>
    </lineage>
</organism>